<proteinExistence type="predicted"/>
<protein>
    <submittedName>
        <fullName evidence="1">Uncharacterized protein</fullName>
    </submittedName>
</protein>
<dbReference type="Proteomes" id="UP000237347">
    <property type="component" value="Unassembled WGS sequence"/>
</dbReference>
<comment type="caution">
    <text evidence="1">The sequence shown here is derived from an EMBL/GenBank/DDBJ whole genome shotgun (WGS) entry which is preliminary data.</text>
</comment>
<reference evidence="1 2" key="1">
    <citation type="journal article" date="2018" name="Sci. Data">
        <title>The draft genome sequence of cork oak.</title>
        <authorList>
            <person name="Ramos A.M."/>
            <person name="Usie A."/>
            <person name="Barbosa P."/>
            <person name="Barros P.M."/>
            <person name="Capote T."/>
            <person name="Chaves I."/>
            <person name="Simoes F."/>
            <person name="Abreu I."/>
            <person name="Carrasquinho I."/>
            <person name="Faro C."/>
            <person name="Guimaraes J.B."/>
            <person name="Mendonca D."/>
            <person name="Nobrega F."/>
            <person name="Rodrigues L."/>
            <person name="Saibo N.J.M."/>
            <person name="Varela M.C."/>
            <person name="Egas C."/>
            <person name="Matos J."/>
            <person name="Miguel C.M."/>
            <person name="Oliveira M.M."/>
            <person name="Ricardo C.P."/>
            <person name="Goncalves S."/>
        </authorList>
    </citation>
    <scope>NUCLEOTIDE SEQUENCE [LARGE SCALE GENOMIC DNA]</scope>
    <source>
        <strain evidence="2">cv. HL8</strain>
    </source>
</reference>
<dbReference type="AlphaFoldDB" id="A0AAW0K198"/>
<evidence type="ECO:0000313" key="2">
    <source>
        <dbReference type="Proteomes" id="UP000237347"/>
    </source>
</evidence>
<name>A0AAW0K198_QUESU</name>
<organism evidence="1 2">
    <name type="scientific">Quercus suber</name>
    <name type="common">Cork oak</name>
    <dbReference type="NCBI Taxonomy" id="58331"/>
    <lineage>
        <taxon>Eukaryota</taxon>
        <taxon>Viridiplantae</taxon>
        <taxon>Streptophyta</taxon>
        <taxon>Embryophyta</taxon>
        <taxon>Tracheophyta</taxon>
        <taxon>Spermatophyta</taxon>
        <taxon>Magnoliopsida</taxon>
        <taxon>eudicotyledons</taxon>
        <taxon>Gunneridae</taxon>
        <taxon>Pentapetalae</taxon>
        <taxon>rosids</taxon>
        <taxon>fabids</taxon>
        <taxon>Fagales</taxon>
        <taxon>Fagaceae</taxon>
        <taxon>Quercus</taxon>
    </lineage>
</organism>
<keyword evidence="2" id="KW-1185">Reference proteome</keyword>
<gene>
    <name evidence="1" type="ORF">CFP56_026038</name>
</gene>
<accession>A0AAW0K198</accession>
<dbReference type="EMBL" id="PKMF04000414">
    <property type="protein sequence ID" value="KAK7833044.1"/>
    <property type="molecule type" value="Genomic_DNA"/>
</dbReference>
<sequence>MKSLLEVKGFSWDEIYPLQLSCQERFKIATKFGIHRISSLQLNISPEYVETKVPKEETVGEHKKLVEEVKIKAYCFI</sequence>
<evidence type="ECO:0000313" key="1">
    <source>
        <dbReference type="EMBL" id="KAK7833044.1"/>
    </source>
</evidence>